<dbReference type="AlphaFoldDB" id="N8WEI2"/>
<gene>
    <name evidence="1" type="ORF">F971_01427</name>
</gene>
<evidence type="ECO:0000313" key="1">
    <source>
        <dbReference type="EMBL" id="ENU93379.1"/>
    </source>
</evidence>
<dbReference type="Proteomes" id="UP000013049">
    <property type="component" value="Unassembled WGS sequence"/>
</dbReference>
<reference evidence="1 2" key="1">
    <citation type="submission" date="2013-02" db="EMBL/GenBank/DDBJ databases">
        <title>The Genome Sequence of Acinetobacter sp. NIPH 758.</title>
        <authorList>
            <consortium name="The Broad Institute Genome Sequencing Platform"/>
            <consortium name="The Broad Institute Genome Sequencing Center for Infectious Disease"/>
            <person name="Cerqueira G."/>
            <person name="Feldgarden M."/>
            <person name="Courvalin P."/>
            <person name="Perichon B."/>
            <person name="Grillot-Courvalin C."/>
            <person name="Clermont D."/>
            <person name="Rocha E."/>
            <person name="Yoon E.-J."/>
            <person name="Nemec A."/>
            <person name="Walker B."/>
            <person name="Young S.K."/>
            <person name="Zeng Q."/>
            <person name="Gargeya S."/>
            <person name="Fitzgerald M."/>
            <person name="Haas B."/>
            <person name="Abouelleil A."/>
            <person name="Alvarado L."/>
            <person name="Arachchi H.M."/>
            <person name="Berlin A.M."/>
            <person name="Chapman S.B."/>
            <person name="Dewar J."/>
            <person name="Goldberg J."/>
            <person name="Griggs A."/>
            <person name="Gujja S."/>
            <person name="Hansen M."/>
            <person name="Howarth C."/>
            <person name="Imamovic A."/>
            <person name="Larimer J."/>
            <person name="McCowan C."/>
            <person name="Murphy C."/>
            <person name="Neiman D."/>
            <person name="Pearson M."/>
            <person name="Priest M."/>
            <person name="Roberts A."/>
            <person name="Saif S."/>
            <person name="Shea T."/>
            <person name="Sisk P."/>
            <person name="Sykes S."/>
            <person name="Wortman J."/>
            <person name="Nusbaum C."/>
            <person name="Birren B."/>
        </authorList>
    </citation>
    <scope>NUCLEOTIDE SEQUENCE [LARGE SCALE GENOMIC DNA]</scope>
    <source>
        <strain evidence="1 2">NIPH 758</strain>
    </source>
</reference>
<sequence length="29" mass="3423">MRGEDLACLFYVLDFYRLTARSNLQAVEK</sequence>
<evidence type="ECO:0000313" key="2">
    <source>
        <dbReference type="Proteomes" id="UP000013049"/>
    </source>
</evidence>
<name>N8WEI2_9GAMM</name>
<comment type="caution">
    <text evidence="1">The sequence shown here is derived from an EMBL/GenBank/DDBJ whole genome shotgun (WGS) entry which is preliminary data.</text>
</comment>
<dbReference type="EMBL" id="APPC01000015">
    <property type="protein sequence ID" value="ENU93379.1"/>
    <property type="molecule type" value="Genomic_DNA"/>
</dbReference>
<dbReference type="HOGENOM" id="CLU_3408441_0_0_6"/>
<protein>
    <submittedName>
        <fullName evidence="1">Uncharacterized protein</fullName>
    </submittedName>
</protein>
<accession>N8WEI2</accession>
<proteinExistence type="predicted"/>
<organism evidence="1 2">
    <name type="scientific">Acinetobacter vivianii</name>
    <dbReference type="NCBI Taxonomy" id="1776742"/>
    <lineage>
        <taxon>Bacteria</taxon>
        <taxon>Pseudomonadati</taxon>
        <taxon>Pseudomonadota</taxon>
        <taxon>Gammaproteobacteria</taxon>
        <taxon>Moraxellales</taxon>
        <taxon>Moraxellaceae</taxon>
        <taxon>Acinetobacter</taxon>
    </lineage>
</organism>